<accession>A0ABN9W944</accession>
<organism evidence="1 2">
    <name type="scientific">Prorocentrum cordatum</name>
    <dbReference type="NCBI Taxonomy" id="2364126"/>
    <lineage>
        <taxon>Eukaryota</taxon>
        <taxon>Sar</taxon>
        <taxon>Alveolata</taxon>
        <taxon>Dinophyceae</taxon>
        <taxon>Prorocentrales</taxon>
        <taxon>Prorocentraceae</taxon>
        <taxon>Prorocentrum</taxon>
    </lineage>
</organism>
<reference evidence="1" key="1">
    <citation type="submission" date="2023-10" db="EMBL/GenBank/DDBJ databases">
        <authorList>
            <person name="Chen Y."/>
            <person name="Shah S."/>
            <person name="Dougan E. K."/>
            <person name="Thang M."/>
            <person name="Chan C."/>
        </authorList>
    </citation>
    <scope>NUCLEOTIDE SEQUENCE [LARGE SCALE GENOMIC DNA]</scope>
</reference>
<feature type="non-terminal residue" evidence="1">
    <location>
        <position position="1"/>
    </location>
</feature>
<protein>
    <submittedName>
        <fullName evidence="1">Uncharacterized protein</fullName>
    </submittedName>
</protein>
<evidence type="ECO:0000313" key="1">
    <source>
        <dbReference type="EMBL" id="CAK0882735.1"/>
    </source>
</evidence>
<feature type="non-terminal residue" evidence="1">
    <location>
        <position position="192"/>
    </location>
</feature>
<dbReference type="EMBL" id="CAUYUJ010018331">
    <property type="protein sequence ID" value="CAK0882735.1"/>
    <property type="molecule type" value="Genomic_DNA"/>
</dbReference>
<sequence>TLCAGRAALLAISSEKDNSTMELLSAHNFDTDANSQGKSQSKWQELVRWSLQDPTRRAFLAAGGYSANSCPTRSYVDLANEVPRPGAAPDAATAATVDISFSGIPARYLLDVELLAEVGVDAAAISDPRLIALRAISRCIWRNDVYAAQKLKAATVDGARFIDIVSGVVELRERDELALIIRVANYECAQME</sequence>
<keyword evidence="2" id="KW-1185">Reference proteome</keyword>
<proteinExistence type="predicted"/>
<evidence type="ECO:0000313" key="2">
    <source>
        <dbReference type="Proteomes" id="UP001189429"/>
    </source>
</evidence>
<gene>
    <name evidence="1" type="ORF">PCOR1329_LOCUS65159</name>
</gene>
<comment type="caution">
    <text evidence="1">The sequence shown here is derived from an EMBL/GenBank/DDBJ whole genome shotgun (WGS) entry which is preliminary data.</text>
</comment>
<dbReference type="Proteomes" id="UP001189429">
    <property type="component" value="Unassembled WGS sequence"/>
</dbReference>
<name>A0ABN9W944_9DINO</name>